<dbReference type="Pfam" id="PF23636">
    <property type="entry name" value="DUF7144"/>
    <property type="match status" value="1"/>
</dbReference>
<dbReference type="RefSeq" id="WP_185040559.1">
    <property type="nucleotide sequence ID" value="NZ_BAABFG010000005.1"/>
</dbReference>
<proteinExistence type="predicted"/>
<name>A0A7W7GXJ8_9ACTN</name>
<reference evidence="3 4" key="1">
    <citation type="submission" date="2020-08" db="EMBL/GenBank/DDBJ databases">
        <title>Sequencing the genomes of 1000 actinobacteria strains.</title>
        <authorList>
            <person name="Klenk H.-P."/>
        </authorList>
    </citation>
    <scope>NUCLEOTIDE SEQUENCE [LARGE SCALE GENOMIC DNA]</scope>
    <source>
        <strain evidence="3 4">DSM 45809</strain>
    </source>
</reference>
<feature type="transmembrane region" description="Helical" evidence="1">
    <location>
        <begin position="113"/>
        <end position="132"/>
    </location>
</feature>
<accession>A0A7W7GXJ8</accession>
<feature type="transmembrane region" description="Helical" evidence="1">
    <location>
        <begin position="21"/>
        <end position="45"/>
    </location>
</feature>
<dbReference type="InterPro" id="IPR055568">
    <property type="entry name" value="DUF7144"/>
</dbReference>
<feature type="domain" description="DUF7144" evidence="2">
    <location>
        <begin position="21"/>
        <end position="136"/>
    </location>
</feature>
<evidence type="ECO:0000313" key="3">
    <source>
        <dbReference type="EMBL" id="MBB4740113.1"/>
    </source>
</evidence>
<evidence type="ECO:0000313" key="4">
    <source>
        <dbReference type="Proteomes" id="UP000546162"/>
    </source>
</evidence>
<dbReference type="Proteomes" id="UP000546162">
    <property type="component" value="Unassembled WGS sequence"/>
</dbReference>
<feature type="transmembrane region" description="Helical" evidence="1">
    <location>
        <begin position="65"/>
        <end position="85"/>
    </location>
</feature>
<gene>
    <name evidence="3" type="ORF">BJY16_003572</name>
</gene>
<evidence type="ECO:0000256" key="1">
    <source>
        <dbReference type="SAM" id="Phobius"/>
    </source>
</evidence>
<evidence type="ECO:0000259" key="2">
    <source>
        <dbReference type="Pfam" id="PF23636"/>
    </source>
</evidence>
<keyword evidence="4" id="KW-1185">Reference proteome</keyword>
<dbReference type="EMBL" id="JACHNB010000001">
    <property type="protein sequence ID" value="MBB4740113.1"/>
    <property type="molecule type" value="Genomic_DNA"/>
</dbReference>
<comment type="caution">
    <text evidence="3">The sequence shown here is derived from an EMBL/GenBank/DDBJ whole genome shotgun (WGS) entry which is preliminary data.</text>
</comment>
<keyword evidence="1" id="KW-0472">Membrane</keyword>
<organism evidence="3 4">
    <name type="scientific">Actinoplanes octamycinicus</name>
    <dbReference type="NCBI Taxonomy" id="135948"/>
    <lineage>
        <taxon>Bacteria</taxon>
        <taxon>Bacillati</taxon>
        <taxon>Actinomycetota</taxon>
        <taxon>Actinomycetes</taxon>
        <taxon>Micromonosporales</taxon>
        <taxon>Micromonosporaceae</taxon>
        <taxon>Actinoplanes</taxon>
    </lineage>
</organism>
<protein>
    <recommendedName>
        <fullName evidence="2">DUF7144 domain-containing protein</fullName>
    </recommendedName>
</protein>
<keyword evidence="1" id="KW-1133">Transmembrane helix</keyword>
<keyword evidence="1" id="KW-0812">Transmembrane</keyword>
<dbReference type="AlphaFoldDB" id="A0A7W7GXJ8"/>
<sequence>MTSSTPGFTGTARTPSPWVGMVLFAGVLLILLGAFQVIDGLVTLYRDDIRQATADQLAIPINFTAWGWTHLILGALTVLVGIGVLRGVTVARWAAVLLAMVSTFANLLYLPAYPFWCGIVVAMNIICIYAIVAHGRELRA</sequence>